<dbReference type="RefSeq" id="WP_157934763.1">
    <property type="nucleotide sequence ID" value="NZ_CP016621.1"/>
</dbReference>
<geneLocation type="plasmid" evidence="1">
    <name>unnamed5</name>
</geneLocation>
<accession>A0A1B2EZL5</accession>
<name>A0A1B2EZL5_9HYPH</name>
<dbReference type="OrthoDB" id="224775at2"/>
<organism evidence="1">
    <name type="scientific">Microvirga ossetica</name>
    <dbReference type="NCBI Taxonomy" id="1882682"/>
    <lineage>
        <taxon>Bacteria</taxon>
        <taxon>Pseudomonadati</taxon>
        <taxon>Pseudomonadota</taxon>
        <taxon>Alphaproteobacteria</taxon>
        <taxon>Hyphomicrobiales</taxon>
        <taxon>Methylobacteriaceae</taxon>
        <taxon>Microvirga</taxon>
    </lineage>
</organism>
<sequence>MSGKTQSVGKRVGGFVYVHREAIDLIETNLQAVVEKAAALLPNLPWNVAKVSRSEVSLLVYEDFDKAAFPSLLQSAKVDLATGKVSTRDYEGRESPPILHRKETLLRPGDPRIPKFSALTADAEGRGLFKDSNSIGTKRKWEERLREAGLRVVAQSLVQADDRLIDVARHRTAIARRDLSQPMQLMMRLAIIRREFDIFDYGCGQGDDVALLQGNGYEAFGWDPHHAPNGPRRAADVVNLGFVLNVIENPHERIETLKAAWSFAKRVMTVAVMPAGKYPTTGYTPYKDGFLSTWGTFQRLFTQEDLRHLVASATKENPISLAPGIVAIFRDKELEQEITYRRRSRASMLSETFRAVPRQRPTKAARVPTSIRERIAPQLEIIWGIALELGRLPDITEVGDDIIGSLAEARVSFERALSLCVDAFNPSSLKEAAEARVDDLLVHFALTQFPGAPRYATLPKSIQRDVRTFFGSHAAAMERARALLFSVGKPDKVREAIDEALRHGLGGTCNGSFRFLASALPRIPAAIRVVIGCAEVTEADIGSSDFLDVAPDEGLVRGIRCEDATKALPVVAEIVEVDLRALRRKRSRPKGMILYLKSRYLPSDDPAQTSQRDIDDKLIKAGIVSPEGLGPDAAALAQRLNPISRSTST</sequence>
<protein>
    <recommendedName>
        <fullName evidence="2">DNA phosphorothioation-associated methyltransferase</fullName>
    </recommendedName>
</protein>
<dbReference type="InterPro" id="IPR024019">
    <property type="entry name" value="CHP04096"/>
</dbReference>
<gene>
    <name evidence="1" type="ORF">BB934_45285</name>
</gene>
<dbReference type="KEGG" id="moc:BB934_45285"/>
<dbReference type="AlphaFoldDB" id="A0A1B2EZL5"/>
<dbReference type="NCBIfam" id="TIGR04096">
    <property type="entry name" value="dnd_rel_methyl"/>
    <property type="match status" value="1"/>
</dbReference>
<proteinExistence type="predicted"/>
<keyword evidence="1" id="KW-0614">Plasmid</keyword>
<reference evidence="1" key="1">
    <citation type="submission" date="2016-07" db="EMBL/GenBank/DDBJ databases">
        <title>Microvirga ossetica sp. nov. a new species of rhizobia isolated from root nodules of the legume species Vicia alpestris Steven originated from North Ossetia region in the Caucasus.</title>
        <authorList>
            <person name="Safronova V.I."/>
            <person name="Kuznetsova I.G."/>
            <person name="Sazanova A.L."/>
            <person name="Belimov A."/>
            <person name="Andronov E."/>
            <person name="Osledkin Y.S."/>
            <person name="Onishchuk O.P."/>
            <person name="Kurchak O.N."/>
            <person name="Shaposhnikov A.I."/>
            <person name="Willems A."/>
            <person name="Tikhonovich I.A."/>
        </authorList>
    </citation>
    <scope>NUCLEOTIDE SEQUENCE [LARGE SCALE GENOMIC DNA]</scope>
    <source>
        <strain evidence="1">V5/3M</strain>
        <plasmid evidence="1">unnamed5</plasmid>
    </source>
</reference>
<evidence type="ECO:0008006" key="2">
    <source>
        <dbReference type="Google" id="ProtNLM"/>
    </source>
</evidence>
<evidence type="ECO:0000313" key="1">
    <source>
        <dbReference type="EMBL" id="ANY85435.1"/>
    </source>
</evidence>
<dbReference type="EMBL" id="CP016621">
    <property type="protein sequence ID" value="ANY85435.1"/>
    <property type="molecule type" value="Genomic_DNA"/>
</dbReference>